<dbReference type="PROSITE" id="PS50294">
    <property type="entry name" value="WD_REPEATS_REGION"/>
    <property type="match status" value="8"/>
</dbReference>
<sequence>MAAIERKSGHNLQNISVNDNAQFTVGDRFYFNEDTFDNINDTCLRALRCPDTQKVKNWLREKDKLLPEAIDWIFRDTQYERWDEDGVSLLWIRGGAGKGKTMMTIRIIDQISLPQKPSTVVTYFFCRNDDYKLNTVEAIIKGLIRRLVTQQKALYEPLRRRWDTAHERFHKDLTSWRTLWDIFLEMLELCKSRRVYVIVDGLDECQDNGMAEFLKLVVRTGLNSKAKWLLTSSSLDVAKQELLGDTDQVLINLELNEGHITQAVRTYAAKRAADLDRRHDYGAVRCRQVEAALIEKAEGTFLWISLVCARLENVDPDEALATIESLLPGLYGLYARILHQVVSGKPIIIESCTRLLKVMLLVHRPLRFEEVISVTGLRDDRIPLATLIDRCSSFIRMRETVLEFVHKTAPDYLRGHDGRSILATHTAYGHEHISLSCLSYLSESLEMNIGNLPLPGSSQEAIGKENVKLGPLSYCSTFLLQHLQDGWGTQAIQQAADSQGEFYVFFRTRILEWLECLSLLNELPRFIHGLNALRGMVEDGAAIPVLLSDAARFLRRHYQTIARWPLQVYSSAVIFSPQHSIIREENLGKIPTWLNRLPKVEEEWSSLIQTLEGHSDQVNSVSFSPDGRQLASASSDNTVKLWDTATGEVLKTIASHSHFVIAIAFSPNGRQLASGSWDGTVKLHDTATGEELKTFVHPRHIVSAIAFSPDGQFLVSASWNARLIRPPFDVTVKLWNTATSEALGTLADHTHIVNSVAFSPNGKQLATASSRSVKLWDAETGNKLETLVGHSGEVNAIAFSRDGRQLASGSDDGTIKLWSTRRTGREPRTLAGHSSRVQAVSFSLDGRRLASSSSDATIKIWDTATSRELDTLTGHSGGVKAVSFSLVDGWWLASAADDKTIKLWDTAIASELEMVAGHSQGVTAVSFSPDGQRFASASWDTTIKIWDTATSSELDTLTGHSGGVKAVSFSPVGQRFASASSDGLIKIWHTETGKELKTLVGHPDRVSGALAAKAVAFSPDGRRLVSASLDNSVTLWNTATGEKLKRLLNHSDCHCVSFGKILPNGQRLVFSQDGRQLASALDYRAVHLWDLSGPVQRSTLSRFLTFATELWDTPLRPYHSIEITSPVTYVKFSTTGERLVTNIGQIGLTDVATEKKHIRDDWLGELWVSDQWIYYGSIPVLRLSSDADVSCFDTVGNDIAVGFGNGHVLSLAINCKILGLKLEHKRRP</sequence>
<dbReference type="InterPro" id="IPR015943">
    <property type="entry name" value="WD40/YVTN_repeat-like_dom_sf"/>
</dbReference>
<evidence type="ECO:0000256" key="6">
    <source>
        <dbReference type="PROSITE-ProRule" id="PRU00221"/>
    </source>
</evidence>
<dbReference type="eggNOG" id="KOG0263">
    <property type="taxonomic scope" value="Eukaryota"/>
</dbReference>
<feature type="repeat" description="WD" evidence="6">
    <location>
        <begin position="957"/>
        <end position="998"/>
    </location>
</feature>
<dbReference type="Proteomes" id="UP000016936">
    <property type="component" value="Unassembled WGS sequence"/>
</dbReference>
<feature type="repeat" description="WD" evidence="6">
    <location>
        <begin position="653"/>
        <end position="694"/>
    </location>
</feature>
<dbReference type="CDD" id="cd00200">
    <property type="entry name" value="WD40"/>
    <property type="match status" value="2"/>
</dbReference>
<dbReference type="PROSITE" id="PS50082">
    <property type="entry name" value="WD_REPEATS_2"/>
    <property type="match status" value="9"/>
</dbReference>
<feature type="repeat" description="WD" evidence="6">
    <location>
        <begin position="830"/>
        <end position="871"/>
    </location>
</feature>
<accession>M2UEN5</accession>
<proteinExistence type="inferred from homology"/>
<feature type="repeat" description="WD" evidence="6">
    <location>
        <begin position="611"/>
        <end position="652"/>
    </location>
</feature>
<organism evidence="8 9">
    <name type="scientific">Cochliobolus heterostrophus (strain C5 / ATCC 48332 / race O)</name>
    <name type="common">Southern corn leaf blight fungus</name>
    <name type="synonym">Bipolaris maydis</name>
    <dbReference type="NCBI Taxonomy" id="701091"/>
    <lineage>
        <taxon>Eukaryota</taxon>
        <taxon>Fungi</taxon>
        <taxon>Dikarya</taxon>
        <taxon>Ascomycota</taxon>
        <taxon>Pezizomycotina</taxon>
        <taxon>Dothideomycetes</taxon>
        <taxon>Pleosporomycetidae</taxon>
        <taxon>Pleosporales</taxon>
        <taxon>Pleosporineae</taxon>
        <taxon>Pleosporaceae</taxon>
        <taxon>Bipolaris</taxon>
    </lineage>
</organism>
<feature type="domain" description="NACHT" evidence="7">
    <location>
        <begin position="88"/>
        <end position="234"/>
    </location>
</feature>
<dbReference type="STRING" id="701091.M2UEN5"/>
<feature type="repeat" description="WD" evidence="6">
    <location>
        <begin position="872"/>
        <end position="914"/>
    </location>
</feature>
<dbReference type="PROSITE" id="PS00678">
    <property type="entry name" value="WD_REPEATS_1"/>
    <property type="match status" value="3"/>
</dbReference>
<dbReference type="PANTHER" id="PTHR22847">
    <property type="entry name" value="WD40 REPEAT PROTEIN"/>
    <property type="match status" value="1"/>
</dbReference>
<dbReference type="Pfam" id="PF24883">
    <property type="entry name" value="NPHP3_N"/>
    <property type="match status" value="1"/>
</dbReference>
<dbReference type="OMA" id="RWDNTIG"/>
<dbReference type="PROSITE" id="PS50837">
    <property type="entry name" value="NACHT"/>
    <property type="match status" value="1"/>
</dbReference>
<evidence type="ECO:0000256" key="3">
    <source>
        <dbReference type="ARBA" id="ARBA00038415"/>
    </source>
</evidence>
<dbReference type="EMBL" id="KB445585">
    <property type="protein sequence ID" value="EMD86453.1"/>
    <property type="molecule type" value="Genomic_DNA"/>
</dbReference>
<evidence type="ECO:0000313" key="9">
    <source>
        <dbReference type="Proteomes" id="UP000016936"/>
    </source>
</evidence>
<evidence type="ECO:0000256" key="4">
    <source>
        <dbReference type="ARBA" id="ARBA00039789"/>
    </source>
</evidence>
<dbReference type="GO" id="GO:0035097">
    <property type="term" value="C:histone methyltransferase complex"/>
    <property type="evidence" value="ECO:0007669"/>
    <property type="project" value="UniProtKB-ARBA"/>
</dbReference>
<dbReference type="InterPro" id="IPR036322">
    <property type="entry name" value="WD40_repeat_dom_sf"/>
</dbReference>
<keyword evidence="2" id="KW-0677">Repeat</keyword>
<keyword evidence="1 6" id="KW-0853">WD repeat</keyword>
<dbReference type="InterPro" id="IPR027417">
    <property type="entry name" value="P-loop_NTPase"/>
</dbReference>
<keyword evidence="9" id="KW-1185">Reference proteome</keyword>
<dbReference type="Gene3D" id="3.40.50.300">
    <property type="entry name" value="P-loop containing nucleotide triphosphate hydrolases"/>
    <property type="match status" value="1"/>
</dbReference>
<evidence type="ECO:0000259" key="7">
    <source>
        <dbReference type="PROSITE" id="PS50837"/>
    </source>
</evidence>
<dbReference type="PRINTS" id="PR00320">
    <property type="entry name" value="GPROTEINBRPT"/>
</dbReference>
<dbReference type="Gene3D" id="2.130.10.10">
    <property type="entry name" value="YVTN repeat-like/Quinoprotein amine dehydrogenase"/>
    <property type="match status" value="6"/>
</dbReference>
<gene>
    <name evidence="8" type="ORF">COCHEDRAFT_1228462</name>
</gene>
<evidence type="ECO:0000313" key="8">
    <source>
        <dbReference type="EMBL" id="EMD86453.1"/>
    </source>
</evidence>
<dbReference type="InterPro" id="IPR001680">
    <property type="entry name" value="WD40_rpt"/>
</dbReference>
<dbReference type="Pfam" id="PF00400">
    <property type="entry name" value="WD40"/>
    <property type="match status" value="10"/>
</dbReference>
<dbReference type="InterPro" id="IPR056884">
    <property type="entry name" value="NPHP3-like_N"/>
</dbReference>
<comment type="function">
    <text evidence="5">Involved in mitochondrial fission. Acts as an adapter protein required to form mitochondrial fission complexes. Formation of these complexes is required to promote constriction and fission of the mitochondrial compartment at a late step in mitochondrial division.</text>
</comment>
<dbReference type="InterPro" id="IPR020472">
    <property type="entry name" value="WD40_PAC1"/>
</dbReference>
<feature type="repeat" description="WD" evidence="6">
    <location>
        <begin position="915"/>
        <end position="956"/>
    </location>
</feature>
<evidence type="ECO:0000256" key="5">
    <source>
        <dbReference type="ARBA" id="ARBA00043913"/>
    </source>
</evidence>
<protein>
    <recommendedName>
        <fullName evidence="4">Mitochondrial division protein 1</fullName>
    </recommendedName>
</protein>
<dbReference type="HOGENOM" id="CLU_000288_6_16_1"/>
<evidence type="ECO:0000256" key="1">
    <source>
        <dbReference type="ARBA" id="ARBA00022574"/>
    </source>
</evidence>
<dbReference type="SUPFAM" id="SSF52540">
    <property type="entry name" value="P-loop containing nucleoside triphosphate hydrolases"/>
    <property type="match status" value="1"/>
</dbReference>
<dbReference type="SMART" id="SM00320">
    <property type="entry name" value="WD40"/>
    <property type="match status" value="12"/>
</dbReference>
<name>M2UEN5_COCH5</name>
<dbReference type="PANTHER" id="PTHR22847:SF637">
    <property type="entry name" value="WD REPEAT DOMAIN 5B"/>
    <property type="match status" value="1"/>
</dbReference>
<dbReference type="SUPFAM" id="SSF50978">
    <property type="entry name" value="WD40 repeat-like"/>
    <property type="match status" value="2"/>
</dbReference>
<dbReference type="InterPro" id="IPR007111">
    <property type="entry name" value="NACHT_NTPase"/>
</dbReference>
<reference evidence="8 9" key="1">
    <citation type="journal article" date="2012" name="PLoS Pathog.">
        <title>Diverse lifestyles and strategies of plant pathogenesis encoded in the genomes of eighteen Dothideomycetes fungi.</title>
        <authorList>
            <person name="Ohm R.A."/>
            <person name="Feau N."/>
            <person name="Henrissat B."/>
            <person name="Schoch C.L."/>
            <person name="Horwitz B.A."/>
            <person name="Barry K.W."/>
            <person name="Condon B.J."/>
            <person name="Copeland A.C."/>
            <person name="Dhillon B."/>
            <person name="Glaser F."/>
            <person name="Hesse C.N."/>
            <person name="Kosti I."/>
            <person name="LaButti K."/>
            <person name="Lindquist E.A."/>
            <person name="Lucas S."/>
            <person name="Salamov A.A."/>
            <person name="Bradshaw R.E."/>
            <person name="Ciuffetti L."/>
            <person name="Hamelin R.C."/>
            <person name="Kema G.H.J."/>
            <person name="Lawrence C."/>
            <person name="Scott J.A."/>
            <person name="Spatafora J.W."/>
            <person name="Turgeon B.G."/>
            <person name="de Wit P.J.G.M."/>
            <person name="Zhong S."/>
            <person name="Goodwin S.B."/>
            <person name="Grigoriev I.V."/>
        </authorList>
    </citation>
    <scope>NUCLEOTIDE SEQUENCE [LARGE SCALE GENOMIC DNA]</scope>
    <source>
        <strain evidence="9">C5 / ATCC 48332 / race O</strain>
    </source>
</reference>
<feature type="repeat" description="WD" evidence="6">
    <location>
        <begin position="746"/>
        <end position="786"/>
    </location>
</feature>
<dbReference type="InterPro" id="IPR019775">
    <property type="entry name" value="WD40_repeat_CS"/>
</dbReference>
<feature type="repeat" description="WD" evidence="6">
    <location>
        <begin position="787"/>
        <end position="821"/>
    </location>
</feature>
<feature type="repeat" description="WD" evidence="6">
    <location>
        <begin position="1014"/>
        <end position="1046"/>
    </location>
</feature>
<dbReference type="eggNOG" id="KOG0272">
    <property type="taxonomic scope" value="Eukaryota"/>
</dbReference>
<evidence type="ECO:0000256" key="2">
    <source>
        <dbReference type="ARBA" id="ARBA00022737"/>
    </source>
</evidence>
<reference evidence="9" key="2">
    <citation type="journal article" date="2013" name="PLoS Genet.">
        <title>Comparative genome structure, secondary metabolite, and effector coding capacity across Cochliobolus pathogens.</title>
        <authorList>
            <person name="Condon B.J."/>
            <person name="Leng Y."/>
            <person name="Wu D."/>
            <person name="Bushley K.E."/>
            <person name="Ohm R.A."/>
            <person name="Otillar R."/>
            <person name="Martin J."/>
            <person name="Schackwitz W."/>
            <person name="Grimwood J."/>
            <person name="MohdZainudin N."/>
            <person name="Xue C."/>
            <person name="Wang R."/>
            <person name="Manning V.A."/>
            <person name="Dhillon B."/>
            <person name="Tu Z.J."/>
            <person name="Steffenson B.J."/>
            <person name="Salamov A."/>
            <person name="Sun H."/>
            <person name="Lowry S."/>
            <person name="LaButti K."/>
            <person name="Han J."/>
            <person name="Copeland A."/>
            <person name="Lindquist E."/>
            <person name="Barry K."/>
            <person name="Schmutz J."/>
            <person name="Baker S.E."/>
            <person name="Ciuffetti L.M."/>
            <person name="Grigoriev I.V."/>
            <person name="Zhong S."/>
            <person name="Turgeon B.G."/>
        </authorList>
    </citation>
    <scope>NUCLEOTIDE SEQUENCE [LARGE SCALE GENOMIC DNA]</scope>
    <source>
        <strain evidence="9">C5 / ATCC 48332 / race O</strain>
    </source>
</reference>
<dbReference type="FunFam" id="2.130.10.10:FF:000228">
    <property type="entry name" value="COMPASS-like H3K4 histone methylase component WDR5A"/>
    <property type="match status" value="1"/>
</dbReference>
<comment type="similarity">
    <text evidence="3">Belongs to the WD repeat MDV1/CAF4 family.</text>
</comment>
<dbReference type="AlphaFoldDB" id="M2UEN5"/>